<dbReference type="InterPro" id="IPR036396">
    <property type="entry name" value="Cyt_P450_sf"/>
</dbReference>
<name>A0AA38PKR8_9AGAR</name>
<evidence type="ECO:0000256" key="5">
    <source>
        <dbReference type="ARBA" id="ARBA00022617"/>
    </source>
</evidence>
<keyword evidence="6 13" id="KW-0812">Transmembrane</keyword>
<accession>A0AA38PKR8</accession>
<evidence type="ECO:0000256" key="2">
    <source>
        <dbReference type="ARBA" id="ARBA00004370"/>
    </source>
</evidence>
<evidence type="ECO:0000256" key="12">
    <source>
        <dbReference type="ARBA" id="ARBA00023136"/>
    </source>
</evidence>
<dbReference type="PANTHER" id="PTHR24305">
    <property type="entry name" value="CYTOCHROME P450"/>
    <property type="match status" value="1"/>
</dbReference>
<keyword evidence="5" id="KW-0349">Heme</keyword>
<dbReference type="AlphaFoldDB" id="A0AA38PKR8"/>
<dbReference type="SUPFAM" id="SSF48264">
    <property type="entry name" value="Cytochrome P450"/>
    <property type="match status" value="1"/>
</dbReference>
<keyword evidence="15" id="KW-1185">Reference proteome</keyword>
<keyword evidence="10" id="KW-0408">Iron</keyword>
<comment type="subcellular location">
    <subcellularLocation>
        <location evidence="2">Membrane</location>
    </subcellularLocation>
</comment>
<evidence type="ECO:0000256" key="3">
    <source>
        <dbReference type="ARBA" id="ARBA00004721"/>
    </source>
</evidence>
<keyword evidence="12 13" id="KW-0472">Membrane</keyword>
<dbReference type="PANTHER" id="PTHR24305:SF166">
    <property type="entry name" value="CYTOCHROME P450 12A4, MITOCHONDRIAL-RELATED"/>
    <property type="match status" value="1"/>
</dbReference>
<proteinExistence type="inferred from homology"/>
<organism evidence="14 15">
    <name type="scientific">Lentinula raphanica</name>
    <dbReference type="NCBI Taxonomy" id="153919"/>
    <lineage>
        <taxon>Eukaryota</taxon>
        <taxon>Fungi</taxon>
        <taxon>Dikarya</taxon>
        <taxon>Basidiomycota</taxon>
        <taxon>Agaricomycotina</taxon>
        <taxon>Agaricomycetes</taxon>
        <taxon>Agaricomycetidae</taxon>
        <taxon>Agaricales</taxon>
        <taxon>Marasmiineae</taxon>
        <taxon>Omphalotaceae</taxon>
        <taxon>Lentinula</taxon>
    </lineage>
</organism>
<evidence type="ECO:0000256" key="9">
    <source>
        <dbReference type="ARBA" id="ARBA00023002"/>
    </source>
</evidence>
<evidence type="ECO:0000256" key="4">
    <source>
        <dbReference type="ARBA" id="ARBA00010617"/>
    </source>
</evidence>
<comment type="similarity">
    <text evidence="4">Belongs to the cytochrome P450 family.</text>
</comment>
<comment type="caution">
    <text evidence="14">The sequence shown here is derived from an EMBL/GenBank/DDBJ whole genome shotgun (WGS) entry which is preliminary data.</text>
</comment>
<dbReference type="GO" id="GO:0005506">
    <property type="term" value="F:iron ion binding"/>
    <property type="evidence" value="ECO:0007669"/>
    <property type="project" value="InterPro"/>
</dbReference>
<gene>
    <name evidence="14" type="ORF">F5878DRAFT_601143</name>
</gene>
<dbReference type="InterPro" id="IPR050121">
    <property type="entry name" value="Cytochrome_P450_monoxygenase"/>
</dbReference>
<keyword evidence="9" id="KW-0560">Oxidoreductase</keyword>
<dbReference type="Pfam" id="PF00067">
    <property type="entry name" value="p450"/>
    <property type="match status" value="1"/>
</dbReference>
<dbReference type="Gene3D" id="1.10.630.10">
    <property type="entry name" value="Cytochrome P450"/>
    <property type="match status" value="1"/>
</dbReference>
<comment type="cofactor">
    <cofactor evidence="1">
        <name>heme</name>
        <dbReference type="ChEBI" id="CHEBI:30413"/>
    </cofactor>
</comment>
<evidence type="ECO:0000256" key="6">
    <source>
        <dbReference type="ARBA" id="ARBA00022692"/>
    </source>
</evidence>
<comment type="pathway">
    <text evidence="3">Secondary metabolite biosynthesis; terpenoid biosynthesis.</text>
</comment>
<dbReference type="Proteomes" id="UP001163846">
    <property type="component" value="Unassembled WGS sequence"/>
</dbReference>
<evidence type="ECO:0000256" key="10">
    <source>
        <dbReference type="ARBA" id="ARBA00023004"/>
    </source>
</evidence>
<dbReference type="GO" id="GO:0016020">
    <property type="term" value="C:membrane"/>
    <property type="evidence" value="ECO:0007669"/>
    <property type="project" value="UniProtKB-SubCell"/>
</dbReference>
<evidence type="ECO:0000313" key="15">
    <source>
        <dbReference type="Proteomes" id="UP001163846"/>
    </source>
</evidence>
<evidence type="ECO:0000313" key="14">
    <source>
        <dbReference type="EMBL" id="KAJ3844758.1"/>
    </source>
</evidence>
<evidence type="ECO:0000256" key="8">
    <source>
        <dbReference type="ARBA" id="ARBA00022989"/>
    </source>
</evidence>
<keyword evidence="7" id="KW-0479">Metal-binding</keyword>
<keyword evidence="11" id="KW-0503">Monooxygenase</keyword>
<evidence type="ECO:0000256" key="11">
    <source>
        <dbReference type="ARBA" id="ARBA00023033"/>
    </source>
</evidence>
<keyword evidence="8 13" id="KW-1133">Transmembrane helix</keyword>
<dbReference type="GO" id="GO:0004497">
    <property type="term" value="F:monooxygenase activity"/>
    <property type="evidence" value="ECO:0007669"/>
    <property type="project" value="UniProtKB-KW"/>
</dbReference>
<dbReference type="EMBL" id="MU805947">
    <property type="protein sequence ID" value="KAJ3844758.1"/>
    <property type="molecule type" value="Genomic_DNA"/>
</dbReference>
<evidence type="ECO:0000256" key="7">
    <source>
        <dbReference type="ARBA" id="ARBA00022723"/>
    </source>
</evidence>
<dbReference type="InterPro" id="IPR001128">
    <property type="entry name" value="Cyt_P450"/>
</dbReference>
<sequence>MRQPEFRSYIPNHGILLDLKSSGLFPSIAILILSASIWTILSRRQRLRSCASLTLLNQLRGPPSQSWLQGNYTHVFSNQGWDFHKMLADNYGSVVRIMGPLRSKQLYTFDPKAMYHIFIKQGTVFQPHGVDTSAAIIFGKGLLSTAGESHRKQRKMLNPVFSIAHMRSMIPIFYDVVDQLRDALSRRVQGGPQEIDLLGWMARTALELIGQSGLGYSFDDMMDDVPKHRYSVIIKDFVPTLTELSFARFYVLPLLIKVLPKSVRVFLMNILPWRTLHNARDMANYMHDLAVQIYQEKKHALEEGDEAVLKQIGKGKDLLSILMKANMKADSEDKLEELELIGQVTFIFAAMDTTSSAMSRILHLLALHPVVQDKLRDEVIFALRECGGNHLSYDELMGLPYLDAICRETLRLYAPIPSVIRKSTEDTIVPFSQPVVGKDGKVVTEVFLPKGTTVFISILNANRNPDLWGPGTRTQCYGAVHLKTTYILKC</sequence>
<dbReference type="GO" id="GO:0016705">
    <property type="term" value="F:oxidoreductase activity, acting on paired donors, with incorporation or reduction of molecular oxygen"/>
    <property type="evidence" value="ECO:0007669"/>
    <property type="project" value="InterPro"/>
</dbReference>
<evidence type="ECO:0000256" key="13">
    <source>
        <dbReference type="SAM" id="Phobius"/>
    </source>
</evidence>
<dbReference type="GO" id="GO:0020037">
    <property type="term" value="F:heme binding"/>
    <property type="evidence" value="ECO:0007669"/>
    <property type="project" value="InterPro"/>
</dbReference>
<evidence type="ECO:0000256" key="1">
    <source>
        <dbReference type="ARBA" id="ARBA00001971"/>
    </source>
</evidence>
<reference evidence="14" key="1">
    <citation type="submission" date="2022-08" db="EMBL/GenBank/DDBJ databases">
        <authorList>
            <consortium name="DOE Joint Genome Institute"/>
            <person name="Min B."/>
            <person name="Riley R."/>
            <person name="Sierra-Patev S."/>
            <person name="Naranjo-Ortiz M."/>
            <person name="Looney B."/>
            <person name="Konkel Z."/>
            <person name="Slot J.C."/>
            <person name="Sakamoto Y."/>
            <person name="Steenwyk J.L."/>
            <person name="Rokas A."/>
            <person name="Carro J."/>
            <person name="Camarero S."/>
            <person name="Ferreira P."/>
            <person name="Molpeceres G."/>
            <person name="Ruiz-Duenas F.J."/>
            <person name="Serrano A."/>
            <person name="Henrissat B."/>
            <person name="Drula E."/>
            <person name="Hughes K.W."/>
            <person name="Mata J.L."/>
            <person name="Ishikawa N.K."/>
            <person name="Vargas-Isla R."/>
            <person name="Ushijima S."/>
            <person name="Smith C.A."/>
            <person name="Ahrendt S."/>
            <person name="Andreopoulos W."/>
            <person name="He G."/>
            <person name="Labutti K."/>
            <person name="Lipzen A."/>
            <person name="Ng V."/>
            <person name="Sandor L."/>
            <person name="Barry K."/>
            <person name="Martinez A.T."/>
            <person name="Xiao Y."/>
            <person name="Gibbons J.G."/>
            <person name="Terashima K."/>
            <person name="Hibbett D.S."/>
            <person name="Grigoriev I.V."/>
        </authorList>
    </citation>
    <scope>NUCLEOTIDE SEQUENCE</scope>
    <source>
        <strain evidence="14">TFB9207</strain>
    </source>
</reference>
<feature type="transmembrane region" description="Helical" evidence="13">
    <location>
        <begin position="23"/>
        <end position="41"/>
    </location>
</feature>
<protein>
    <submittedName>
        <fullName evidence="14">Cytochrome P450</fullName>
    </submittedName>
</protein>